<proteinExistence type="predicted"/>
<dbReference type="HOGENOM" id="CLU_3053571_0_0_1"/>
<dbReference type="EnsemblPlants" id="OB02G22600.1">
    <property type="protein sequence ID" value="OB02G22600.1"/>
    <property type="gene ID" value="OB02G22600"/>
</dbReference>
<organism evidence="1">
    <name type="scientific">Oryza brachyantha</name>
    <name type="common">malo sina</name>
    <dbReference type="NCBI Taxonomy" id="4533"/>
    <lineage>
        <taxon>Eukaryota</taxon>
        <taxon>Viridiplantae</taxon>
        <taxon>Streptophyta</taxon>
        <taxon>Embryophyta</taxon>
        <taxon>Tracheophyta</taxon>
        <taxon>Spermatophyta</taxon>
        <taxon>Magnoliopsida</taxon>
        <taxon>Liliopsida</taxon>
        <taxon>Poales</taxon>
        <taxon>Poaceae</taxon>
        <taxon>BOP clade</taxon>
        <taxon>Oryzoideae</taxon>
        <taxon>Oryzeae</taxon>
        <taxon>Oryzinae</taxon>
        <taxon>Oryza</taxon>
    </lineage>
</organism>
<evidence type="ECO:0000313" key="2">
    <source>
        <dbReference type="Proteomes" id="UP000006038"/>
    </source>
</evidence>
<name>J3LC93_ORYBR</name>
<keyword evidence="2" id="KW-1185">Reference proteome</keyword>
<reference evidence="1" key="1">
    <citation type="submission" date="2013-04" db="UniProtKB">
        <authorList>
            <consortium name="EnsemblPlants"/>
        </authorList>
    </citation>
    <scope>IDENTIFICATION</scope>
</reference>
<accession>J3LC93</accession>
<dbReference type="Proteomes" id="UP000006038">
    <property type="component" value="Unassembled WGS sequence"/>
</dbReference>
<protein>
    <submittedName>
        <fullName evidence="1">Uncharacterized protein</fullName>
    </submittedName>
</protein>
<sequence>MDHKAKNQNTPLFCVLCSTKLPIRSDSLLIVSLNTVPQIYRHSSFLVGGKKWTN</sequence>
<dbReference type="AlphaFoldDB" id="J3LC93"/>
<dbReference type="Gramene" id="OB02G22600.1">
    <property type="protein sequence ID" value="OB02G22600.1"/>
    <property type="gene ID" value="OB02G22600"/>
</dbReference>
<evidence type="ECO:0000313" key="1">
    <source>
        <dbReference type="EnsemblPlants" id="OB02G22600.1"/>
    </source>
</evidence>